<proteinExistence type="predicted"/>
<evidence type="ECO:0000313" key="2">
    <source>
        <dbReference type="Proteomes" id="UP000198211"/>
    </source>
</evidence>
<dbReference type="EMBL" id="NBNE01003795">
    <property type="protein sequence ID" value="OWZ06847.1"/>
    <property type="molecule type" value="Genomic_DNA"/>
</dbReference>
<dbReference type="PANTHER" id="PTHR45835">
    <property type="entry name" value="YALI0A06105P"/>
    <property type="match status" value="1"/>
</dbReference>
<protein>
    <submittedName>
        <fullName evidence="1">Reverse transcriptase</fullName>
    </submittedName>
</protein>
<name>A0A225VQ02_9STRA</name>
<keyword evidence="1" id="KW-0548">Nucleotidyltransferase</keyword>
<reference evidence="2" key="1">
    <citation type="submission" date="2017-03" db="EMBL/GenBank/DDBJ databases">
        <title>Phytopthora megakarya and P. palmivora, two closely related causual agents of cacao black pod achieved similar genome size and gene model numbers by different mechanisms.</title>
        <authorList>
            <person name="Ali S."/>
            <person name="Shao J."/>
            <person name="Larry D.J."/>
            <person name="Kronmiller B."/>
            <person name="Shen D."/>
            <person name="Strem M.D."/>
            <person name="Melnick R.L."/>
            <person name="Guiltinan M.J."/>
            <person name="Tyler B.M."/>
            <person name="Meinhardt L.W."/>
            <person name="Bailey B.A."/>
        </authorList>
    </citation>
    <scope>NUCLEOTIDE SEQUENCE [LARGE SCALE GENOMIC DNA]</scope>
    <source>
        <strain evidence="2">zdho120</strain>
    </source>
</reference>
<keyword evidence="1" id="KW-0808">Transferase</keyword>
<evidence type="ECO:0000313" key="1">
    <source>
        <dbReference type="EMBL" id="OWZ06847.1"/>
    </source>
</evidence>
<keyword evidence="1" id="KW-0695">RNA-directed DNA polymerase</keyword>
<sequence length="133" mass="14995">MVHLAAVAAEVISEQTSRLFVDMVFKHLACPAPLCRVAIRALQRVSKKKCSHFLERSSQCRLWIIRRPAPPASCSSRVDLLKSYAQYWSDYLPMAEFAINNAVHASIVHTPFFVNAMRHPRLPIMLGPRLPAA</sequence>
<comment type="caution">
    <text evidence="1">The sequence shown here is derived from an EMBL/GenBank/DDBJ whole genome shotgun (WGS) entry which is preliminary data.</text>
</comment>
<accession>A0A225VQ02</accession>
<dbReference type="GO" id="GO:0003964">
    <property type="term" value="F:RNA-directed DNA polymerase activity"/>
    <property type="evidence" value="ECO:0007669"/>
    <property type="project" value="UniProtKB-KW"/>
</dbReference>
<keyword evidence="2" id="KW-1185">Reference proteome</keyword>
<dbReference type="Proteomes" id="UP000198211">
    <property type="component" value="Unassembled WGS sequence"/>
</dbReference>
<dbReference type="Gene3D" id="3.30.420.10">
    <property type="entry name" value="Ribonuclease H-like superfamily/Ribonuclease H"/>
    <property type="match status" value="1"/>
</dbReference>
<dbReference type="PANTHER" id="PTHR45835:SF99">
    <property type="entry name" value="CHROMO DOMAIN-CONTAINING PROTEIN-RELATED"/>
    <property type="match status" value="1"/>
</dbReference>
<organism evidence="1 2">
    <name type="scientific">Phytophthora megakarya</name>
    <dbReference type="NCBI Taxonomy" id="4795"/>
    <lineage>
        <taxon>Eukaryota</taxon>
        <taxon>Sar</taxon>
        <taxon>Stramenopiles</taxon>
        <taxon>Oomycota</taxon>
        <taxon>Peronosporomycetes</taxon>
        <taxon>Peronosporales</taxon>
        <taxon>Peronosporaceae</taxon>
        <taxon>Phytophthora</taxon>
    </lineage>
</organism>
<dbReference type="GO" id="GO:0003676">
    <property type="term" value="F:nucleic acid binding"/>
    <property type="evidence" value="ECO:0007669"/>
    <property type="project" value="InterPro"/>
</dbReference>
<dbReference type="InterPro" id="IPR036397">
    <property type="entry name" value="RNaseH_sf"/>
</dbReference>
<dbReference type="AlphaFoldDB" id="A0A225VQ02"/>
<gene>
    <name evidence="1" type="ORF">PHMEG_00020846</name>
</gene>